<dbReference type="Gene3D" id="3.40.50.150">
    <property type="entry name" value="Vaccinia Virus protein VP39"/>
    <property type="match status" value="1"/>
</dbReference>
<protein>
    <recommendedName>
        <fullName evidence="3">Methyltransferase domain-containing protein</fullName>
    </recommendedName>
</protein>
<organism evidence="1 2">
    <name type="scientific">Butyrivibrio hungatei</name>
    <dbReference type="NCBI Taxonomy" id="185008"/>
    <lineage>
        <taxon>Bacteria</taxon>
        <taxon>Bacillati</taxon>
        <taxon>Bacillota</taxon>
        <taxon>Clostridia</taxon>
        <taxon>Lachnospirales</taxon>
        <taxon>Lachnospiraceae</taxon>
        <taxon>Butyrivibrio</taxon>
    </lineage>
</organism>
<reference evidence="2" key="1">
    <citation type="submission" date="2016-10" db="EMBL/GenBank/DDBJ databases">
        <title>The complete genome sequence of the rumen bacterium Butyrivibrio hungatei MB2003.</title>
        <authorList>
            <person name="Palevich N."/>
            <person name="Kelly W.J."/>
            <person name="Leahy S.C."/>
            <person name="Altermann E."/>
            <person name="Rakonjac J."/>
            <person name="Attwood G.T."/>
        </authorList>
    </citation>
    <scope>NUCLEOTIDE SEQUENCE [LARGE SCALE GENOMIC DNA]</scope>
    <source>
        <strain evidence="2">MB2003</strain>
    </source>
</reference>
<dbReference type="KEGG" id="bhu:bhn_I2281"/>
<dbReference type="RefSeq" id="WP_071176927.1">
    <property type="nucleotide sequence ID" value="NZ_CP017831.1"/>
</dbReference>
<proteinExistence type="predicted"/>
<dbReference type="AlphaFoldDB" id="A0A1D9P4P5"/>
<evidence type="ECO:0000313" key="1">
    <source>
        <dbReference type="EMBL" id="AOZ97314.1"/>
    </source>
</evidence>
<dbReference type="EMBL" id="CP017831">
    <property type="protein sequence ID" value="AOZ97314.1"/>
    <property type="molecule type" value="Genomic_DNA"/>
</dbReference>
<dbReference type="InterPro" id="IPR029063">
    <property type="entry name" value="SAM-dependent_MTases_sf"/>
</dbReference>
<accession>A0A1D9P4P5</accession>
<dbReference type="SUPFAM" id="SSF53335">
    <property type="entry name" value="S-adenosyl-L-methionine-dependent methyltransferases"/>
    <property type="match status" value="1"/>
</dbReference>
<keyword evidence="2" id="KW-1185">Reference proteome</keyword>
<dbReference type="Pfam" id="PF13578">
    <property type="entry name" value="Methyltransf_24"/>
    <property type="match status" value="1"/>
</dbReference>
<dbReference type="OrthoDB" id="2067924at2"/>
<evidence type="ECO:0008006" key="3">
    <source>
        <dbReference type="Google" id="ProtNLM"/>
    </source>
</evidence>
<sequence length="372" mass="42143">MELFWEPQTITKIIDEKYGDGRSEMSSWQQGFLCGLIKEYDPKKIVEIGVSAGGTTAVVLNALSMLCSDAHMYSVDYNENYYLDRSKKTGFIAEWASEYLKKADTNSRWKHELLTGGGICNFLDKIGNKIDFLILDTVHSCPGEILDFLVCLPYLTDDAVVVMHDIAMQFTSYRNAYATQLLLDTVSAKKIVLRDENDEYHGYPNIGAFQICDDTLRYIDNVFSALNISWNYIPSELELYRDELSKNYDEKLMDIFECAVINNTESLNKYVDKKDNELIEIAKLVHLIAGRNIYIYGNGNVGKRLHVILEKAGINILGHIVSTIEKPEDSVICIDDVILNKDDVVVVGVGSNLKPIIEEQLKIRGIEEYISV</sequence>
<dbReference type="Proteomes" id="UP000179284">
    <property type="component" value="Chromosome I"/>
</dbReference>
<evidence type="ECO:0000313" key="2">
    <source>
        <dbReference type="Proteomes" id="UP000179284"/>
    </source>
</evidence>
<gene>
    <name evidence="1" type="ORF">bhn_I2281</name>
</gene>
<name>A0A1D9P4P5_9FIRM</name>